<evidence type="ECO:0000313" key="3">
    <source>
        <dbReference type="Proteomes" id="UP001189792"/>
    </source>
</evidence>
<dbReference type="AlphaFoldDB" id="A0AAD2F8P1"/>
<evidence type="ECO:0000313" key="4">
    <source>
        <dbReference type="Proteomes" id="UP001190491"/>
    </source>
</evidence>
<dbReference type="Proteomes" id="UP001190491">
    <property type="component" value="Unassembled WGS sequence"/>
</dbReference>
<comment type="caution">
    <text evidence="1">The sequence shown here is derived from an EMBL/GenBank/DDBJ whole genome shotgun (WGS) entry which is preliminary data.</text>
</comment>
<dbReference type="Proteomes" id="UP001189792">
    <property type="component" value="Unassembled WGS sequence"/>
</dbReference>
<proteinExistence type="predicted"/>
<evidence type="ECO:0000313" key="2">
    <source>
        <dbReference type="EMBL" id="CAJ0873681.1"/>
    </source>
</evidence>
<name>A0AAD2F8P1_9RALS</name>
<accession>A0AAD2F8P1</accession>
<dbReference type="EMBL" id="CAUDLI010000003">
    <property type="protein sequence ID" value="CAJ0873681.1"/>
    <property type="molecule type" value="Genomic_DNA"/>
</dbReference>
<protein>
    <submittedName>
        <fullName evidence="1">Uncharacterized protein</fullName>
    </submittedName>
</protein>
<evidence type="ECO:0000313" key="1">
    <source>
        <dbReference type="EMBL" id="CAJ0866241.1"/>
    </source>
</evidence>
<keyword evidence="3" id="KW-1185">Reference proteome</keyword>
<dbReference type="EMBL" id="CAUDKO010000003">
    <property type="protein sequence ID" value="CAJ0866241.1"/>
    <property type="molecule type" value="Genomic_DNA"/>
</dbReference>
<reference evidence="1 3" key="1">
    <citation type="submission" date="2023-07" db="EMBL/GenBank/DDBJ databases">
        <authorList>
            <person name="Peeters C."/>
        </authorList>
    </citation>
    <scope>NUCLEOTIDE SEQUENCE</scope>
    <source>
        <strain evidence="2 3">LMG 32965</strain>
        <strain evidence="1">R-77567</strain>
    </source>
</reference>
<sequence>MCDWGVKRISYSALERREALSVSCHILFGFKT</sequence>
<gene>
    <name evidence="2" type="ORF">R77564_01964</name>
    <name evidence="1" type="ORF">R77567_02007</name>
</gene>
<organism evidence="1 4">
    <name type="scientific">Ralstonia flatus</name>
    <dbReference type="NCBI Taxonomy" id="3058601"/>
    <lineage>
        <taxon>Bacteria</taxon>
        <taxon>Pseudomonadati</taxon>
        <taxon>Pseudomonadota</taxon>
        <taxon>Betaproteobacteria</taxon>
        <taxon>Burkholderiales</taxon>
        <taxon>Burkholderiaceae</taxon>
        <taxon>Ralstonia</taxon>
    </lineage>
</organism>